<protein>
    <recommendedName>
        <fullName evidence="2">Peptidase S9 prolyl oligopeptidase catalytic domain-containing protein</fullName>
    </recommendedName>
</protein>
<keyword evidence="4" id="KW-1185">Reference proteome</keyword>
<feature type="compositionally biased region" description="Polar residues" evidence="1">
    <location>
        <begin position="91"/>
        <end position="107"/>
    </location>
</feature>
<dbReference type="Pfam" id="PF07676">
    <property type="entry name" value="PD40"/>
    <property type="match status" value="2"/>
</dbReference>
<name>A0A507BPI1_9FUNG</name>
<gene>
    <name evidence="3" type="ORF">SmJEL517_g05391</name>
</gene>
<dbReference type="InterPro" id="IPR050585">
    <property type="entry name" value="Xaa-Pro_dipeptidyl-ppase/CocE"/>
</dbReference>
<dbReference type="AlphaFoldDB" id="A0A507BPI1"/>
<dbReference type="GeneID" id="42006614"/>
<reference evidence="3 4" key="1">
    <citation type="journal article" date="2019" name="Sci. Rep.">
        <title>Comparative genomics of chytrid fungi reveal insights into the obligate biotrophic and pathogenic lifestyle of Synchytrium endobioticum.</title>
        <authorList>
            <person name="van de Vossenberg B.T.L.H."/>
            <person name="Warris S."/>
            <person name="Nguyen H.D.T."/>
            <person name="van Gent-Pelzer M.P.E."/>
            <person name="Joly D.L."/>
            <person name="van de Geest H.C."/>
            <person name="Bonants P.J.M."/>
            <person name="Smith D.S."/>
            <person name="Levesque C.A."/>
            <person name="van der Lee T.A.J."/>
        </authorList>
    </citation>
    <scope>NUCLEOTIDE SEQUENCE [LARGE SCALE GENOMIC DNA]</scope>
    <source>
        <strain evidence="3 4">JEL517</strain>
    </source>
</reference>
<dbReference type="Proteomes" id="UP000319731">
    <property type="component" value="Unassembled WGS sequence"/>
</dbReference>
<feature type="region of interest" description="Disordered" evidence="1">
    <location>
        <begin position="1"/>
        <end position="115"/>
    </location>
</feature>
<dbReference type="PANTHER" id="PTHR43056">
    <property type="entry name" value="PEPTIDASE S9 PROLYL OLIGOPEPTIDASE"/>
    <property type="match status" value="1"/>
</dbReference>
<accession>A0A507BPI1</accession>
<dbReference type="RefSeq" id="XP_031022739.1">
    <property type="nucleotide sequence ID" value="XM_031171317.1"/>
</dbReference>
<dbReference type="Pfam" id="PF00326">
    <property type="entry name" value="Peptidase_S9"/>
    <property type="match status" value="1"/>
</dbReference>
<dbReference type="Gene3D" id="2.120.10.30">
    <property type="entry name" value="TolB, C-terminal domain"/>
    <property type="match status" value="1"/>
</dbReference>
<dbReference type="InterPro" id="IPR011659">
    <property type="entry name" value="WD40"/>
</dbReference>
<dbReference type="OrthoDB" id="43744at2759"/>
<feature type="domain" description="Peptidase S9 prolyl oligopeptidase catalytic" evidence="2">
    <location>
        <begin position="502"/>
        <end position="701"/>
    </location>
</feature>
<sequence>MTFAVGSLAPNLGAVPGGQQSGTSSATASPNRIAVAQPRPQQQQQSLSGSSWTRASVLASGRVDGRKGPQGVKASSLSGHNNIPPIDSTDDTNLSESEPLISSQQRRSAGPYIPQPQSVQEIGEEDGTAANCCSCPWNVRTGVHEYGGNPAVAAGDVVVFSDFKLRQLFRIDKDSEIKAITPETLSERFADISIHPSLKYLVCVHEVHGQDEHDVTNQLSVVSLDSSSVNKPVVVAPSHGQPHRDFYSAPRFSPDGKHLCWVEWDHPNMPWTRTNLVVAEWDGSKVQNIRKVSDGQSSISQPRWSRNGQSLLYLSDESGFYNIYRHHINSKTSSAVLKQPLKAEFGSPDWTFGNSTYVPLPNDSIMAYFVESGVSKLSLIDANGGLRILSTTFIDVSGLTVVNSGEKPVVYFTAGTKTEGKSLYKFDIATETAIVVKKTSDVDISDRYISAAQSIEFPTANGKTAYAYLYLPKNDDYKAPDGELPPLILRCHGGPTSHCVDSLSSRIQFYTSRGFAFVDVNYGGSSNYGTEYRERLNNKWGVVDLEDSCAVALYLAEKNLVDRKRLAITGGSAGKPDVFTAGASSYGVSDLVSLFQFTHKFESHYLEMLIGGTPTTAAELYHDRSPIHFADKIKAPLLVLQGTEDRVVPPSQSQAIVDSITHNGGLVKYVLMEGEGHGFRKSENIVKSVNEELHWYQTVFKTGDSE</sequence>
<proteinExistence type="predicted"/>
<dbReference type="GO" id="GO:0008236">
    <property type="term" value="F:serine-type peptidase activity"/>
    <property type="evidence" value="ECO:0007669"/>
    <property type="project" value="InterPro"/>
</dbReference>
<dbReference type="STRING" id="1806994.A0A507BPI1"/>
<evidence type="ECO:0000259" key="2">
    <source>
        <dbReference type="Pfam" id="PF00326"/>
    </source>
</evidence>
<dbReference type="Gene3D" id="3.40.50.1820">
    <property type="entry name" value="alpha/beta hydrolase"/>
    <property type="match status" value="1"/>
</dbReference>
<dbReference type="PANTHER" id="PTHR43056:SF5">
    <property type="entry name" value="PEPTIDASE S9 PROLYL OLIGOPEPTIDASE CATALYTIC DOMAIN-CONTAINING PROTEIN"/>
    <property type="match status" value="1"/>
</dbReference>
<dbReference type="InterPro" id="IPR001375">
    <property type="entry name" value="Peptidase_S9_cat"/>
</dbReference>
<evidence type="ECO:0000313" key="4">
    <source>
        <dbReference type="Proteomes" id="UP000319731"/>
    </source>
</evidence>
<dbReference type="InterPro" id="IPR011042">
    <property type="entry name" value="6-blade_b-propeller_TolB-like"/>
</dbReference>
<dbReference type="SUPFAM" id="SSF82171">
    <property type="entry name" value="DPP6 N-terminal domain-like"/>
    <property type="match status" value="1"/>
</dbReference>
<dbReference type="SUPFAM" id="SSF53474">
    <property type="entry name" value="alpha/beta-Hydrolases"/>
    <property type="match status" value="1"/>
</dbReference>
<dbReference type="EMBL" id="QEAO01000048">
    <property type="protein sequence ID" value="TPX31267.1"/>
    <property type="molecule type" value="Genomic_DNA"/>
</dbReference>
<dbReference type="InterPro" id="IPR029058">
    <property type="entry name" value="AB_hydrolase_fold"/>
</dbReference>
<organism evidence="3 4">
    <name type="scientific">Synchytrium microbalum</name>
    <dbReference type="NCBI Taxonomy" id="1806994"/>
    <lineage>
        <taxon>Eukaryota</taxon>
        <taxon>Fungi</taxon>
        <taxon>Fungi incertae sedis</taxon>
        <taxon>Chytridiomycota</taxon>
        <taxon>Chytridiomycota incertae sedis</taxon>
        <taxon>Chytridiomycetes</taxon>
        <taxon>Synchytriales</taxon>
        <taxon>Synchytriaceae</taxon>
        <taxon>Synchytrium</taxon>
    </lineage>
</organism>
<dbReference type="GO" id="GO:0006508">
    <property type="term" value="P:proteolysis"/>
    <property type="evidence" value="ECO:0007669"/>
    <property type="project" value="InterPro"/>
</dbReference>
<evidence type="ECO:0000313" key="3">
    <source>
        <dbReference type="EMBL" id="TPX31267.1"/>
    </source>
</evidence>
<comment type="caution">
    <text evidence="3">The sequence shown here is derived from an EMBL/GenBank/DDBJ whole genome shotgun (WGS) entry which is preliminary data.</text>
</comment>
<feature type="compositionally biased region" description="Polar residues" evidence="1">
    <location>
        <begin position="21"/>
        <end position="30"/>
    </location>
</feature>
<evidence type="ECO:0000256" key="1">
    <source>
        <dbReference type="SAM" id="MobiDB-lite"/>
    </source>
</evidence>